<comment type="caution">
    <text evidence="1">The sequence shown here is derived from an EMBL/GenBank/DDBJ whole genome shotgun (WGS) entry which is preliminary data.</text>
</comment>
<proteinExistence type="predicted"/>
<evidence type="ECO:0000313" key="2">
    <source>
        <dbReference type="Proteomes" id="UP000716291"/>
    </source>
</evidence>
<organism evidence="1 2">
    <name type="scientific">Rhizopus oryzae</name>
    <name type="common">Mucormycosis agent</name>
    <name type="synonym">Rhizopus arrhizus var. delemar</name>
    <dbReference type="NCBI Taxonomy" id="64495"/>
    <lineage>
        <taxon>Eukaryota</taxon>
        <taxon>Fungi</taxon>
        <taxon>Fungi incertae sedis</taxon>
        <taxon>Mucoromycota</taxon>
        <taxon>Mucoromycotina</taxon>
        <taxon>Mucoromycetes</taxon>
        <taxon>Mucorales</taxon>
        <taxon>Mucorineae</taxon>
        <taxon>Rhizopodaceae</taxon>
        <taxon>Rhizopus</taxon>
    </lineage>
</organism>
<dbReference type="OrthoDB" id="10268739at2759"/>
<protein>
    <submittedName>
        <fullName evidence="1">Uncharacterized protein</fullName>
    </submittedName>
</protein>
<evidence type="ECO:0000313" key="1">
    <source>
        <dbReference type="EMBL" id="KAG1312225.1"/>
    </source>
</evidence>
<dbReference type="EMBL" id="JAANQT010000303">
    <property type="protein sequence ID" value="KAG1312225.1"/>
    <property type="molecule type" value="Genomic_DNA"/>
</dbReference>
<dbReference type="AlphaFoldDB" id="A0A9P7BV65"/>
<reference evidence="1" key="1">
    <citation type="journal article" date="2020" name="Microb. Genom.">
        <title>Genetic diversity of clinical and environmental Mucorales isolates obtained from an investigation of mucormycosis cases among solid organ transplant recipients.</title>
        <authorList>
            <person name="Nguyen M.H."/>
            <person name="Kaul D."/>
            <person name="Muto C."/>
            <person name="Cheng S.J."/>
            <person name="Richter R.A."/>
            <person name="Bruno V.M."/>
            <person name="Liu G."/>
            <person name="Beyhan S."/>
            <person name="Sundermann A.J."/>
            <person name="Mounaud S."/>
            <person name="Pasculle A.W."/>
            <person name="Nierman W.C."/>
            <person name="Driscoll E."/>
            <person name="Cumbie R."/>
            <person name="Clancy C.J."/>
            <person name="Dupont C.L."/>
        </authorList>
    </citation>
    <scope>NUCLEOTIDE SEQUENCE</scope>
    <source>
        <strain evidence="1">GL11</strain>
    </source>
</reference>
<sequence>MASNPRLYRKEARLQVIRHGLFRYTKQNCQIPVANNNEDDKNNERFCLWNRNLTACPNMLYIARSLCENDQIPKRF</sequence>
<accession>A0A9P7BV65</accession>
<name>A0A9P7BV65_RHIOR</name>
<gene>
    <name evidence="1" type="ORF">G6F64_003185</name>
</gene>
<dbReference type="Proteomes" id="UP000716291">
    <property type="component" value="Unassembled WGS sequence"/>
</dbReference>
<keyword evidence="2" id="KW-1185">Reference proteome</keyword>